<proteinExistence type="predicted"/>
<accession>A0AC60PHD0</accession>
<name>A0AC60PHD0_IXOPE</name>
<sequence length="280" mass="30253">MDFLSSGDLNPGGDRRSSVLATLLVQEQPFGARRKPGRAKLGAGQGNHQGHGHFQGQGNFQGPSNFQETRAQPLGMNQGHHGGFSPEPHVSIQPASVKVVYVPVVSTSIKASSLSKLTGEQALSKEQGHSNFQGPVQQNSQQEAPKSVSYSNSFNGKASALNKPYTRSSTSGHATIPIIIIQKDHHSHMKSQQSGGYQTQPVQSVQTQVNLSVHCKECLCEPFFSATTILGRHRDKVTREVLEAFHIHSSGKKCISAASVALSGKELEFLKLTMRVQRVP</sequence>
<evidence type="ECO:0000313" key="2">
    <source>
        <dbReference type="Proteomes" id="UP000805193"/>
    </source>
</evidence>
<protein>
    <submittedName>
        <fullName evidence="1">Uncharacterized protein</fullName>
    </submittedName>
</protein>
<evidence type="ECO:0000313" key="1">
    <source>
        <dbReference type="EMBL" id="KAG0419215.1"/>
    </source>
</evidence>
<comment type="caution">
    <text evidence="1">The sequence shown here is derived from an EMBL/GenBank/DDBJ whole genome shotgun (WGS) entry which is preliminary data.</text>
</comment>
<dbReference type="EMBL" id="JABSTQ010010649">
    <property type="protein sequence ID" value="KAG0419215.1"/>
    <property type="molecule type" value="Genomic_DNA"/>
</dbReference>
<organism evidence="1 2">
    <name type="scientific">Ixodes persulcatus</name>
    <name type="common">Taiga tick</name>
    <dbReference type="NCBI Taxonomy" id="34615"/>
    <lineage>
        <taxon>Eukaryota</taxon>
        <taxon>Metazoa</taxon>
        <taxon>Ecdysozoa</taxon>
        <taxon>Arthropoda</taxon>
        <taxon>Chelicerata</taxon>
        <taxon>Arachnida</taxon>
        <taxon>Acari</taxon>
        <taxon>Parasitiformes</taxon>
        <taxon>Ixodida</taxon>
        <taxon>Ixodoidea</taxon>
        <taxon>Ixodidae</taxon>
        <taxon>Ixodinae</taxon>
        <taxon>Ixodes</taxon>
    </lineage>
</organism>
<gene>
    <name evidence="1" type="ORF">HPB47_004271</name>
</gene>
<keyword evidence="2" id="KW-1185">Reference proteome</keyword>
<reference evidence="1 2" key="1">
    <citation type="journal article" date="2020" name="Cell">
        <title>Large-Scale Comparative Analyses of Tick Genomes Elucidate Their Genetic Diversity and Vector Capacities.</title>
        <authorList>
            <consortium name="Tick Genome and Microbiome Consortium (TIGMIC)"/>
            <person name="Jia N."/>
            <person name="Wang J."/>
            <person name="Shi W."/>
            <person name="Du L."/>
            <person name="Sun Y."/>
            <person name="Zhan W."/>
            <person name="Jiang J.F."/>
            <person name="Wang Q."/>
            <person name="Zhang B."/>
            <person name="Ji P."/>
            <person name="Bell-Sakyi L."/>
            <person name="Cui X.M."/>
            <person name="Yuan T.T."/>
            <person name="Jiang B.G."/>
            <person name="Yang W.F."/>
            <person name="Lam T.T."/>
            <person name="Chang Q.C."/>
            <person name="Ding S.J."/>
            <person name="Wang X.J."/>
            <person name="Zhu J.G."/>
            <person name="Ruan X.D."/>
            <person name="Zhao L."/>
            <person name="Wei J.T."/>
            <person name="Ye R.Z."/>
            <person name="Que T.C."/>
            <person name="Du C.H."/>
            <person name="Zhou Y.H."/>
            <person name="Cheng J.X."/>
            <person name="Dai P.F."/>
            <person name="Guo W.B."/>
            <person name="Han X.H."/>
            <person name="Huang E.J."/>
            <person name="Li L.F."/>
            <person name="Wei W."/>
            <person name="Gao Y.C."/>
            <person name="Liu J.Z."/>
            <person name="Shao H.Z."/>
            <person name="Wang X."/>
            <person name="Wang C.C."/>
            <person name="Yang T.C."/>
            <person name="Huo Q.B."/>
            <person name="Li W."/>
            <person name="Chen H.Y."/>
            <person name="Chen S.E."/>
            <person name="Zhou L.G."/>
            <person name="Ni X.B."/>
            <person name="Tian J.H."/>
            <person name="Sheng Y."/>
            <person name="Liu T."/>
            <person name="Pan Y.S."/>
            <person name="Xia L.Y."/>
            <person name="Li J."/>
            <person name="Zhao F."/>
            <person name="Cao W.C."/>
        </authorList>
    </citation>
    <scope>NUCLEOTIDE SEQUENCE [LARGE SCALE GENOMIC DNA]</scope>
    <source>
        <strain evidence="1">Iper-2018</strain>
    </source>
</reference>
<dbReference type="Proteomes" id="UP000805193">
    <property type="component" value="Unassembled WGS sequence"/>
</dbReference>